<dbReference type="GeneID" id="102599788"/>
<accession>M0ZIV9</accession>
<feature type="region of interest" description="Disordered" evidence="1">
    <location>
        <begin position="146"/>
        <end position="174"/>
    </location>
</feature>
<dbReference type="EnsemblPlants" id="PGSC0003DMT400001660">
    <property type="protein sequence ID" value="PGSC0003DMT400001660"/>
    <property type="gene ID" value="PGSC0003DMG400000618"/>
</dbReference>
<sequence>MLLRSSSTPLLNSWKPKPCGSSPESDLLPITTQQLNRTRSVLMSTSFGPDETPAKHTSPTKHAPNRCMCELDPRDPAVPKKNKNGTKREAKTPKLKNNEVGSTEVRRLLSNSGLGNAEEEASVAVEEKGRVLQSLVAGGVGGGGGGGKVCGGGGSGGSDGGDGSDSQDSNSWHGPDNIDAYYQKMIEAHPGNGLLLANYARFLKEVRADLEKAEEYCGRAILANPNDGYALSLYAELIWQTQKDAARAHTYFDRAVKSDPDDCYVLGSYARFLWDAGEEYENEGEEDELSRQFGIQHENSGPAQNFFGAPSHRPPLAAAS</sequence>
<dbReference type="SMR" id="M0ZIV9"/>
<dbReference type="PaxDb" id="4113-PGSC0003DMT400001660"/>
<dbReference type="SUPFAM" id="SSF48452">
    <property type="entry name" value="TPR-like"/>
    <property type="match status" value="1"/>
</dbReference>
<feature type="compositionally biased region" description="Polar residues" evidence="1">
    <location>
        <begin position="30"/>
        <end position="47"/>
    </location>
</feature>
<gene>
    <name evidence="2" type="primary">LOC102599788</name>
</gene>
<evidence type="ECO:0000256" key="1">
    <source>
        <dbReference type="SAM" id="MobiDB-lite"/>
    </source>
</evidence>
<dbReference type="OrthoDB" id="439046at2759"/>
<keyword evidence="3" id="KW-1185">Reference proteome</keyword>
<dbReference type="Proteomes" id="UP000011115">
    <property type="component" value="Unassembled WGS sequence"/>
</dbReference>
<feature type="compositionally biased region" description="Gly residues" evidence="1">
    <location>
        <begin position="146"/>
        <end position="163"/>
    </location>
</feature>
<dbReference type="eggNOG" id="ENOG502QVY8">
    <property type="taxonomic scope" value="Eukaryota"/>
</dbReference>
<dbReference type="KEGG" id="sot:102599788"/>
<dbReference type="InterPro" id="IPR011990">
    <property type="entry name" value="TPR-like_helical_dom_sf"/>
</dbReference>
<feature type="region of interest" description="Disordered" evidence="1">
    <location>
        <begin position="298"/>
        <end position="320"/>
    </location>
</feature>
<evidence type="ECO:0000313" key="2">
    <source>
        <dbReference type="EnsemblPlants" id="PGSC0003DMT400001660"/>
    </source>
</evidence>
<dbReference type="FunCoup" id="M0ZIV9">
    <property type="interactions" value="26"/>
</dbReference>
<proteinExistence type="predicted"/>
<dbReference type="Gramene" id="PGSC0003DMT400001660">
    <property type="protein sequence ID" value="PGSC0003DMT400001660"/>
    <property type="gene ID" value="PGSC0003DMG400000618"/>
</dbReference>
<reference evidence="3" key="1">
    <citation type="journal article" date="2011" name="Nature">
        <title>Genome sequence and analysis of the tuber crop potato.</title>
        <authorList>
            <consortium name="The Potato Genome Sequencing Consortium"/>
        </authorList>
    </citation>
    <scope>NUCLEOTIDE SEQUENCE [LARGE SCALE GENOMIC DNA]</scope>
    <source>
        <strain evidence="3">cv. DM1-3 516 R44</strain>
    </source>
</reference>
<feature type="compositionally biased region" description="Basic and acidic residues" evidence="1">
    <location>
        <begin position="69"/>
        <end position="78"/>
    </location>
</feature>
<dbReference type="RefSeq" id="XP_006364214.1">
    <property type="nucleotide sequence ID" value="XM_006364152.2"/>
</dbReference>
<dbReference type="HOGENOM" id="CLU_024164_0_1_1"/>
<dbReference type="Gene3D" id="1.25.40.10">
    <property type="entry name" value="Tetratricopeptide repeat domain"/>
    <property type="match status" value="1"/>
</dbReference>
<feature type="region of interest" description="Disordered" evidence="1">
    <location>
        <begin position="1"/>
        <end position="104"/>
    </location>
</feature>
<dbReference type="OMA" id="FFESNNH"/>
<dbReference type="PANTHER" id="PTHR26312">
    <property type="entry name" value="TETRATRICOPEPTIDE REPEAT PROTEIN 5"/>
    <property type="match status" value="1"/>
</dbReference>
<reference evidence="2" key="2">
    <citation type="submission" date="2015-06" db="UniProtKB">
        <authorList>
            <consortium name="EnsemblPlants"/>
        </authorList>
    </citation>
    <scope>IDENTIFICATION</scope>
    <source>
        <strain evidence="2">DM1-3 516 R44</strain>
    </source>
</reference>
<protein>
    <submittedName>
        <fullName evidence="2">Uncharacterized protein</fullName>
    </submittedName>
</protein>
<name>M0ZIV9_SOLTU</name>
<evidence type="ECO:0000313" key="3">
    <source>
        <dbReference type="Proteomes" id="UP000011115"/>
    </source>
</evidence>
<feature type="compositionally biased region" description="Polar residues" evidence="1">
    <location>
        <begin position="1"/>
        <end position="11"/>
    </location>
</feature>
<dbReference type="AlphaFoldDB" id="M0ZIV9"/>
<dbReference type="PANTHER" id="PTHR26312:SF168">
    <property type="entry name" value="OS06G0606700 PROTEIN"/>
    <property type="match status" value="1"/>
</dbReference>
<dbReference type="InParanoid" id="M0ZIV9"/>
<organism evidence="2 3">
    <name type="scientific">Solanum tuberosum</name>
    <name type="common">Potato</name>
    <dbReference type="NCBI Taxonomy" id="4113"/>
    <lineage>
        <taxon>Eukaryota</taxon>
        <taxon>Viridiplantae</taxon>
        <taxon>Streptophyta</taxon>
        <taxon>Embryophyta</taxon>
        <taxon>Tracheophyta</taxon>
        <taxon>Spermatophyta</taxon>
        <taxon>Magnoliopsida</taxon>
        <taxon>eudicotyledons</taxon>
        <taxon>Gunneridae</taxon>
        <taxon>Pentapetalae</taxon>
        <taxon>asterids</taxon>
        <taxon>lamiids</taxon>
        <taxon>Solanales</taxon>
        <taxon>Solanaceae</taxon>
        <taxon>Solanoideae</taxon>
        <taxon>Solaneae</taxon>
        <taxon>Solanum</taxon>
    </lineage>
</organism>